<evidence type="ECO:0000313" key="2">
    <source>
        <dbReference type="EMBL" id="MFC0626385.1"/>
    </source>
</evidence>
<keyword evidence="3" id="KW-1185">Reference proteome</keyword>
<protein>
    <submittedName>
        <fullName evidence="2">Dihydrofolate reductase family protein</fullName>
    </submittedName>
</protein>
<feature type="domain" description="Bacterial bifunctional deaminase-reductase C-terminal" evidence="1">
    <location>
        <begin position="3"/>
        <end position="172"/>
    </location>
</feature>
<reference evidence="2 3" key="1">
    <citation type="submission" date="2024-09" db="EMBL/GenBank/DDBJ databases">
        <authorList>
            <person name="Sun Q."/>
            <person name="Mori K."/>
        </authorList>
    </citation>
    <scope>NUCLEOTIDE SEQUENCE [LARGE SCALE GENOMIC DNA]</scope>
    <source>
        <strain evidence="2 3">CGMCC 1.15906</strain>
    </source>
</reference>
<comment type="caution">
    <text evidence="2">The sequence shown here is derived from an EMBL/GenBank/DDBJ whole genome shotgun (WGS) entry which is preliminary data.</text>
</comment>
<dbReference type="InterPro" id="IPR002734">
    <property type="entry name" value="RibDG_C"/>
</dbReference>
<dbReference type="EMBL" id="JBHLTC010000024">
    <property type="protein sequence ID" value="MFC0626385.1"/>
    <property type="molecule type" value="Genomic_DNA"/>
</dbReference>
<evidence type="ECO:0000259" key="1">
    <source>
        <dbReference type="Pfam" id="PF01872"/>
    </source>
</evidence>
<organism evidence="2 3">
    <name type="scientific">Kribbella deserti</name>
    <dbReference type="NCBI Taxonomy" id="1926257"/>
    <lineage>
        <taxon>Bacteria</taxon>
        <taxon>Bacillati</taxon>
        <taxon>Actinomycetota</taxon>
        <taxon>Actinomycetes</taxon>
        <taxon>Propionibacteriales</taxon>
        <taxon>Kribbellaceae</taxon>
        <taxon>Kribbella</taxon>
    </lineage>
</organism>
<dbReference type="PANTHER" id="PTHR38011:SF11">
    <property type="entry name" value="2,5-DIAMINO-6-RIBOSYLAMINO-4(3H)-PYRIMIDINONE 5'-PHOSPHATE REDUCTASE"/>
    <property type="match status" value="1"/>
</dbReference>
<name>A0ABV6QP13_9ACTN</name>
<evidence type="ECO:0000313" key="3">
    <source>
        <dbReference type="Proteomes" id="UP001589890"/>
    </source>
</evidence>
<dbReference type="InterPro" id="IPR024072">
    <property type="entry name" value="DHFR-like_dom_sf"/>
</dbReference>
<dbReference type="PANTHER" id="PTHR38011">
    <property type="entry name" value="DIHYDROFOLATE REDUCTASE FAMILY PROTEIN (AFU_ORTHOLOGUE AFUA_8G06820)"/>
    <property type="match status" value="1"/>
</dbReference>
<sequence length="179" mass="19808">MRKLIESTYVTLDGTINEPQNWSLKYFDDEYANYAGELLFGADALVLGRETYEGFAPAWMSRSGDPFTDRINEMPKHVASTTLTGDLEWNSTVLPGDAVEAVRDLKAQDGKNLMKYGTGSFSKALLAANLVDEFHFWVFPVIAGRGDRLFDGLDTTHLQHLGSTTFKSGVVVHKLGPKS</sequence>
<dbReference type="Proteomes" id="UP001589890">
    <property type="component" value="Unassembled WGS sequence"/>
</dbReference>
<accession>A0ABV6QP13</accession>
<gene>
    <name evidence="2" type="ORF">ACFFGN_20065</name>
</gene>
<dbReference type="SUPFAM" id="SSF53597">
    <property type="entry name" value="Dihydrofolate reductase-like"/>
    <property type="match status" value="1"/>
</dbReference>
<dbReference type="Gene3D" id="3.40.430.10">
    <property type="entry name" value="Dihydrofolate Reductase, subunit A"/>
    <property type="match status" value="1"/>
</dbReference>
<proteinExistence type="predicted"/>
<dbReference type="RefSeq" id="WP_380049797.1">
    <property type="nucleotide sequence ID" value="NZ_JBHLTC010000024.1"/>
</dbReference>
<dbReference type="InterPro" id="IPR050765">
    <property type="entry name" value="Riboflavin_Biosynth_HTPR"/>
</dbReference>
<dbReference type="Pfam" id="PF01872">
    <property type="entry name" value="RibD_C"/>
    <property type="match status" value="1"/>
</dbReference>